<evidence type="ECO:0008006" key="6">
    <source>
        <dbReference type="Google" id="ProtNLM"/>
    </source>
</evidence>
<keyword evidence="3" id="KW-0808">Transferase</keyword>
<organism evidence="4 5">
    <name type="scientific">Mugilogobius chulae</name>
    <name type="common">yellowstripe goby</name>
    <dbReference type="NCBI Taxonomy" id="88201"/>
    <lineage>
        <taxon>Eukaryota</taxon>
        <taxon>Metazoa</taxon>
        <taxon>Chordata</taxon>
        <taxon>Craniata</taxon>
        <taxon>Vertebrata</taxon>
        <taxon>Euteleostomi</taxon>
        <taxon>Actinopterygii</taxon>
        <taxon>Neopterygii</taxon>
        <taxon>Teleostei</taxon>
        <taxon>Neoteleostei</taxon>
        <taxon>Acanthomorphata</taxon>
        <taxon>Gobiaria</taxon>
        <taxon>Gobiiformes</taxon>
        <taxon>Gobioidei</taxon>
        <taxon>Gobiidae</taxon>
        <taxon>Gobionellinae</taxon>
        <taxon>Mugilogobius</taxon>
    </lineage>
</organism>
<comment type="similarity">
    <text evidence="1">Belongs to the methyltransferase superfamily.</text>
</comment>
<dbReference type="SUPFAM" id="SSF53335">
    <property type="entry name" value="S-adenosyl-L-methionine-dependent methyltransferases"/>
    <property type="match status" value="1"/>
</dbReference>
<evidence type="ECO:0000256" key="1">
    <source>
        <dbReference type="ARBA" id="ARBA00008361"/>
    </source>
</evidence>
<protein>
    <recommendedName>
        <fullName evidence="6">Methyltransferase type 11 domain-containing protein</fullName>
    </recommendedName>
</protein>
<keyword evidence="5" id="KW-1185">Reference proteome</keyword>
<dbReference type="GO" id="GO:0032259">
    <property type="term" value="P:methylation"/>
    <property type="evidence" value="ECO:0007669"/>
    <property type="project" value="UniProtKB-KW"/>
</dbReference>
<evidence type="ECO:0000256" key="2">
    <source>
        <dbReference type="ARBA" id="ARBA00022603"/>
    </source>
</evidence>
<proteinExistence type="inferred from homology"/>
<evidence type="ECO:0000313" key="5">
    <source>
        <dbReference type="Proteomes" id="UP001460270"/>
    </source>
</evidence>
<evidence type="ECO:0000256" key="3">
    <source>
        <dbReference type="ARBA" id="ARBA00022679"/>
    </source>
</evidence>
<dbReference type="Proteomes" id="UP001460270">
    <property type="component" value="Unassembled WGS sequence"/>
</dbReference>
<dbReference type="Gene3D" id="3.40.50.150">
    <property type="entry name" value="Vaccinia Virus protein VP39"/>
    <property type="match status" value="1"/>
</dbReference>
<dbReference type="GO" id="GO:0008168">
    <property type="term" value="F:methyltransferase activity"/>
    <property type="evidence" value="ECO:0007669"/>
    <property type="project" value="UniProtKB-KW"/>
</dbReference>
<dbReference type="PANTHER" id="PTHR12176:SF80">
    <property type="entry name" value="EEF1A LYSINE METHYLTRANSFERASE 4"/>
    <property type="match status" value="1"/>
</dbReference>
<dbReference type="AlphaFoldDB" id="A0AAW0QC46"/>
<dbReference type="InterPro" id="IPR029063">
    <property type="entry name" value="SAM-dependent_MTases_sf"/>
</dbReference>
<reference evidence="5" key="1">
    <citation type="submission" date="2024-04" db="EMBL/GenBank/DDBJ databases">
        <title>Salinicola lusitanus LLJ914,a marine bacterium isolated from the Okinawa Trough.</title>
        <authorList>
            <person name="Li J."/>
        </authorList>
    </citation>
    <scope>NUCLEOTIDE SEQUENCE [LARGE SCALE GENOMIC DNA]</scope>
</reference>
<accession>A0AAW0QC46</accession>
<gene>
    <name evidence="4" type="ORF">WMY93_001423</name>
</gene>
<dbReference type="PANTHER" id="PTHR12176">
    <property type="entry name" value="SAM-DEPENDENT METHYLTRANSFERASE SUPERFAMILY PROTEIN"/>
    <property type="match status" value="1"/>
</dbReference>
<name>A0AAW0QC46_9GOBI</name>
<sequence>MYQCNELQVQGLSQNDLAADGRSPALLSRCLFDVVVEKATLDALMVEEKSPWSMSQQTATFIHQALTEISRCLRPGGRFISITFACPFFRKRLYARTEYNWSIKNYNYGDGFQYYMYVLTKGEPLSAEDAALERQVIEDPTPYSHTSKKEVPEEDYLFSIDI</sequence>
<dbReference type="InterPro" id="IPR051419">
    <property type="entry name" value="Lys/N-term_MeTrsfase_sf"/>
</dbReference>
<keyword evidence="2" id="KW-0489">Methyltransferase</keyword>
<comment type="caution">
    <text evidence="4">The sequence shown here is derived from an EMBL/GenBank/DDBJ whole genome shotgun (WGS) entry which is preliminary data.</text>
</comment>
<evidence type="ECO:0000313" key="4">
    <source>
        <dbReference type="EMBL" id="KAK7945695.1"/>
    </source>
</evidence>
<dbReference type="EMBL" id="JBBPFD010000001">
    <property type="protein sequence ID" value="KAK7945695.1"/>
    <property type="molecule type" value="Genomic_DNA"/>
</dbReference>